<name>A0A649VP63_9CAUD</name>
<protein>
    <submittedName>
        <fullName evidence="1">Uncharacterized protein</fullName>
    </submittedName>
</protein>
<dbReference type="Proteomes" id="UP000427282">
    <property type="component" value="Segment"/>
</dbReference>
<dbReference type="GeneID" id="55814477"/>
<dbReference type="EMBL" id="MN586027">
    <property type="protein sequence ID" value="QGJ93473.1"/>
    <property type="molecule type" value="Genomic_DNA"/>
</dbReference>
<keyword evidence="2" id="KW-1185">Reference proteome</keyword>
<dbReference type="KEGG" id="vg:55814477"/>
<reference evidence="1 2" key="1">
    <citation type="submission" date="2019-10" db="EMBL/GenBank/DDBJ databases">
        <authorList>
            <person name="Garlena R.A."/>
            <person name="Russell D.A."/>
            <person name="Pope W.H."/>
            <person name="Jacobs-Sera D."/>
            <person name="Hatfull G.F."/>
        </authorList>
    </citation>
    <scope>NUCLEOTIDE SEQUENCE [LARGE SCALE GENOMIC DNA]</scope>
</reference>
<evidence type="ECO:0000313" key="1">
    <source>
        <dbReference type="EMBL" id="QGJ93473.1"/>
    </source>
</evidence>
<accession>A0A649VP63</accession>
<evidence type="ECO:0000313" key="2">
    <source>
        <dbReference type="Proteomes" id="UP000427282"/>
    </source>
</evidence>
<sequence length="127" mass="13389">MAPKAKELGNQQKLDFCYDSIINGGDSTPGGLSLFQFVGTVLDRPVIRDGKKIAVIQEIADCKTLLLQQQAILAGLVTVVGKLAAAQAPNATDPVEFVELVEEGVQKALGQLTVTSTLHVDNEGGTK</sequence>
<dbReference type="RefSeq" id="YP_009885104.1">
    <property type="nucleotide sequence ID" value="NC_049478.1"/>
</dbReference>
<gene>
    <name evidence="1" type="primary">24</name>
    <name evidence="1" type="ORF">SEA_MUFASA8_24</name>
</gene>
<organism evidence="1 2">
    <name type="scientific">Arthrobacter phage Mufasa8</name>
    <dbReference type="NCBI Taxonomy" id="2656526"/>
    <lineage>
        <taxon>Viruses</taxon>
        <taxon>Duplodnaviria</taxon>
        <taxon>Heunggongvirae</taxon>
        <taxon>Uroviricota</taxon>
        <taxon>Caudoviricetes</taxon>
        <taxon>Mufasoctovirus</taxon>
        <taxon>Mufasoctovirus mufasa8</taxon>
    </lineage>
</organism>
<proteinExistence type="predicted"/>